<name>A0ABQ6JK69_9ACTN</name>
<proteinExistence type="predicted"/>
<organism evidence="2 3">
    <name type="scientific">Angustibacter aerolatus</name>
    <dbReference type="NCBI Taxonomy" id="1162965"/>
    <lineage>
        <taxon>Bacteria</taxon>
        <taxon>Bacillati</taxon>
        <taxon>Actinomycetota</taxon>
        <taxon>Actinomycetes</taxon>
        <taxon>Kineosporiales</taxon>
        <taxon>Kineosporiaceae</taxon>
    </lineage>
</organism>
<dbReference type="EMBL" id="BSUZ01000001">
    <property type="protein sequence ID" value="GMA87774.1"/>
    <property type="molecule type" value="Genomic_DNA"/>
</dbReference>
<reference evidence="3" key="1">
    <citation type="journal article" date="2019" name="Int. J. Syst. Evol. Microbiol.">
        <title>The Global Catalogue of Microorganisms (GCM) 10K type strain sequencing project: providing services to taxonomists for standard genome sequencing and annotation.</title>
        <authorList>
            <consortium name="The Broad Institute Genomics Platform"/>
            <consortium name="The Broad Institute Genome Sequencing Center for Infectious Disease"/>
            <person name="Wu L."/>
            <person name="Ma J."/>
        </authorList>
    </citation>
    <scope>NUCLEOTIDE SEQUENCE [LARGE SCALE GENOMIC DNA]</scope>
    <source>
        <strain evidence="3">NBRC 108730</strain>
    </source>
</reference>
<evidence type="ECO:0000313" key="2">
    <source>
        <dbReference type="EMBL" id="GMA87774.1"/>
    </source>
</evidence>
<keyword evidence="3" id="KW-1185">Reference proteome</keyword>
<feature type="region of interest" description="Disordered" evidence="1">
    <location>
        <begin position="24"/>
        <end position="50"/>
    </location>
</feature>
<evidence type="ECO:0000313" key="3">
    <source>
        <dbReference type="Proteomes" id="UP001157017"/>
    </source>
</evidence>
<gene>
    <name evidence="2" type="ORF">GCM10025868_30240</name>
</gene>
<feature type="compositionally biased region" description="Basic and acidic residues" evidence="1">
    <location>
        <begin position="40"/>
        <end position="50"/>
    </location>
</feature>
<sequence length="50" mass="5544">MRCSARRRLGLVRERGERVPALVGVDHEQVHGVGADVEDPQAHDQDPIDT</sequence>
<comment type="caution">
    <text evidence="2">The sequence shown here is derived from an EMBL/GenBank/DDBJ whole genome shotgun (WGS) entry which is preliminary data.</text>
</comment>
<accession>A0ABQ6JK69</accession>
<dbReference type="Proteomes" id="UP001157017">
    <property type="component" value="Unassembled WGS sequence"/>
</dbReference>
<evidence type="ECO:0000256" key="1">
    <source>
        <dbReference type="SAM" id="MobiDB-lite"/>
    </source>
</evidence>
<protein>
    <submittedName>
        <fullName evidence="2">Uncharacterized protein</fullName>
    </submittedName>
</protein>